<organism evidence="2 3">
    <name type="scientific">Algoriphagus confluentis</name>
    <dbReference type="NCBI Taxonomy" id="1697556"/>
    <lineage>
        <taxon>Bacteria</taxon>
        <taxon>Pseudomonadati</taxon>
        <taxon>Bacteroidota</taxon>
        <taxon>Cytophagia</taxon>
        <taxon>Cytophagales</taxon>
        <taxon>Cyclobacteriaceae</taxon>
        <taxon>Algoriphagus</taxon>
    </lineage>
</organism>
<evidence type="ECO:0008006" key="4">
    <source>
        <dbReference type="Google" id="ProtNLM"/>
    </source>
</evidence>
<protein>
    <recommendedName>
        <fullName evidence="4">RHS repeat-associated core domain-containing protein</fullName>
    </recommendedName>
</protein>
<dbReference type="PANTHER" id="PTHR32305:SF15">
    <property type="entry name" value="PROTEIN RHSA-RELATED"/>
    <property type="match status" value="1"/>
</dbReference>
<evidence type="ECO:0000313" key="2">
    <source>
        <dbReference type="EMBL" id="GMQ30627.1"/>
    </source>
</evidence>
<evidence type="ECO:0000256" key="1">
    <source>
        <dbReference type="SAM" id="MobiDB-lite"/>
    </source>
</evidence>
<accession>A0ABQ6PSS6</accession>
<dbReference type="NCBIfam" id="TIGR03696">
    <property type="entry name" value="Rhs_assc_core"/>
    <property type="match status" value="1"/>
</dbReference>
<gene>
    <name evidence="2" type="ORF">Aconfl_32700</name>
</gene>
<dbReference type="Proteomes" id="UP001338309">
    <property type="component" value="Unassembled WGS sequence"/>
</dbReference>
<proteinExistence type="predicted"/>
<name>A0ABQ6PSS6_9BACT</name>
<dbReference type="InterPro" id="IPR022385">
    <property type="entry name" value="Rhs_assc_core"/>
</dbReference>
<keyword evidence="3" id="KW-1185">Reference proteome</keyword>
<evidence type="ECO:0000313" key="3">
    <source>
        <dbReference type="Proteomes" id="UP001338309"/>
    </source>
</evidence>
<feature type="compositionally biased region" description="Basic and acidic residues" evidence="1">
    <location>
        <begin position="81"/>
        <end position="96"/>
    </location>
</feature>
<dbReference type="EMBL" id="BTPD01000011">
    <property type="protein sequence ID" value="GMQ30627.1"/>
    <property type="molecule type" value="Genomic_DNA"/>
</dbReference>
<feature type="region of interest" description="Disordered" evidence="1">
    <location>
        <begin position="62"/>
        <end position="99"/>
    </location>
</feature>
<sequence length="288" mass="31404">MNLYDYGARLYDPAIGRWFVVDPMAEQMRRHSPYNYAFNNPLRFIDPDGMAPIEPNGGMTYDGYVDVDQNGNVHASGNGGGKDKQKQNQERARQQQEWRNQVNNDIRRKAGLKVNENLATGMEAVGLSLPSLQVNASRIVESKEKYEFGLADNVGLAGTIGEPIGGGAKGILDNRGAYMPRGQIYGMNKEITVRTPIANINTTSRVLNYVRVGGKVIGVAGVVATSYQVYGDIDGGRYYSAGTRAAVFGVAAGATFVPVVGWGLAAGIGVADYIWGNQFYNYIENRMR</sequence>
<comment type="caution">
    <text evidence="2">The sequence shown here is derived from an EMBL/GenBank/DDBJ whole genome shotgun (WGS) entry which is preliminary data.</text>
</comment>
<dbReference type="InterPro" id="IPR050708">
    <property type="entry name" value="T6SS_VgrG/RHS"/>
</dbReference>
<reference evidence="2 3" key="1">
    <citation type="submission" date="2023-08" db="EMBL/GenBank/DDBJ databases">
        <title>Draft genome sequence of Algoriphagus confluentis.</title>
        <authorList>
            <person name="Takatani N."/>
            <person name="Hosokawa M."/>
            <person name="Sawabe T."/>
        </authorList>
    </citation>
    <scope>NUCLEOTIDE SEQUENCE [LARGE SCALE GENOMIC DNA]</scope>
    <source>
        <strain evidence="2 3">NBRC 111222</strain>
    </source>
</reference>
<dbReference type="Gene3D" id="2.180.10.10">
    <property type="entry name" value="RHS repeat-associated core"/>
    <property type="match status" value="1"/>
</dbReference>
<dbReference type="PANTHER" id="PTHR32305">
    <property type="match status" value="1"/>
</dbReference>